<accession>A0A7J8SIM5</accession>
<name>A0A7J8SIM5_GOSDV</name>
<dbReference type="InterPro" id="IPR008545">
    <property type="entry name" value="Web"/>
</dbReference>
<dbReference type="PANTHER" id="PTHR32054:SF31">
    <property type="entry name" value="PROTEIN WEAK CHLOROPLAST MOVEMENT UNDER BLUE LIGHT 1"/>
    <property type="match status" value="1"/>
</dbReference>
<proteinExistence type="inferred from homology"/>
<feature type="coiled-coil region" evidence="3">
    <location>
        <begin position="473"/>
        <end position="517"/>
    </location>
</feature>
<dbReference type="GO" id="GO:0009903">
    <property type="term" value="P:chloroplast avoidance movement"/>
    <property type="evidence" value="ECO:0007669"/>
    <property type="project" value="TreeGrafter"/>
</dbReference>
<dbReference type="EMBL" id="JABFAC010000010">
    <property type="protein sequence ID" value="MBA0625650.1"/>
    <property type="molecule type" value="Genomic_DNA"/>
</dbReference>
<keyword evidence="2 3" id="KW-0175">Coiled coil</keyword>
<feature type="compositionally biased region" description="Polar residues" evidence="4">
    <location>
        <begin position="789"/>
        <end position="799"/>
    </location>
</feature>
<protein>
    <recommendedName>
        <fullName evidence="7">Protein WEAK CHLOROPLAST MOVEMENT UNDER BLUE LIGHT 1-like</fullName>
    </recommendedName>
</protein>
<feature type="compositionally biased region" description="Polar residues" evidence="4">
    <location>
        <begin position="154"/>
        <end position="172"/>
    </location>
</feature>
<feature type="coiled-coil region" evidence="3">
    <location>
        <begin position="385"/>
        <end position="419"/>
    </location>
</feature>
<organism evidence="5 6">
    <name type="scientific">Gossypium davidsonii</name>
    <name type="common">Davidson's cotton</name>
    <name type="synonym">Gossypium klotzschianum subsp. davidsonii</name>
    <dbReference type="NCBI Taxonomy" id="34287"/>
    <lineage>
        <taxon>Eukaryota</taxon>
        <taxon>Viridiplantae</taxon>
        <taxon>Streptophyta</taxon>
        <taxon>Embryophyta</taxon>
        <taxon>Tracheophyta</taxon>
        <taxon>Spermatophyta</taxon>
        <taxon>Magnoliopsida</taxon>
        <taxon>eudicotyledons</taxon>
        <taxon>Gunneridae</taxon>
        <taxon>Pentapetalae</taxon>
        <taxon>rosids</taxon>
        <taxon>malvids</taxon>
        <taxon>Malvales</taxon>
        <taxon>Malvaceae</taxon>
        <taxon>Malvoideae</taxon>
        <taxon>Gossypium</taxon>
    </lineage>
</organism>
<feature type="region of interest" description="Disordered" evidence="4">
    <location>
        <begin position="127"/>
        <end position="173"/>
    </location>
</feature>
<feature type="region of interest" description="Disordered" evidence="4">
    <location>
        <begin position="730"/>
        <end position="855"/>
    </location>
</feature>
<gene>
    <name evidence="5" type="ORF">Godav_003430</name>
</gene>
<dbReference type="AlphaFoldDB" id="A0A7J8SIM5"/>
<comment type="caution">
    <text evidence="5">The sequence shown here is derived from an EMBL/GenBank/DDBJ whole genome shotgun (WGS) entry which is preliminary data.</text>
</comment>
<comment type="similarity">
    <text evidence="1">Belongs to the WEB family.</text>
</comment>
<evidence type="ECO:0000256" key="4">
    <source>
        <dbReference type="SAM" id="MobiDB-lite"/>
    </source>
</evidence>
<dbReference type="GO" id="GO:0005829">
    <property type="term" value="C:cytosol"/>
    <property type="evidence" value="ECO:0007669"/>
    <property type="project" value="TreeGrafter"/>
</dbReference>
<evidence type="ECO:0000256" key="2">
    <source>
        <dbReference type="ARBA" id="ARBA00023054"/>
    </source>
</evidence>
<evidence type="ECO:0000256" key="1">
    <source>
        <dbReference type="ARBA" id="ARBA00005485"/>
    </source>
</evidence>
<feature type="compositionally biased region" description="Basic and acidic residues" evidence="4">
    <location>
        <begin position="739"/>
        <end position="788"/>
    </location>
</feature>
<keyword evidence="6" id="KW-1185">Reference proteome</keyword>
<dbReference type="Proteomes" id="UP000593561">
    <property type="component" value="Unassembled WGS sequence"/>
</dbReference>
<feature type="non-terminal residue" evidence="5">
    <location>
        <position position="1"/>
    </location>
</feature>
<sequence length="855" mass="95398">TTHSESSSSSLNADQLLKLQQFQFRPEDYSTMSVGIGQTQTDHQGRLMEDFKTQNTGSLGISRNHLENIIPHHGSSPKHGGSDIDLLVSPRELALPPIAIGSRQYTEDTNSIVSSYIMNGSSKNIILPPSSNEDKSSKLAVPHPVESVRDTSFDSKSNNYTISPTRPTQPHSAANILHGQKSQGDDSLSNSHSLLDGIGLSYPEADCSNEAEIGDDKTKDRVPQIKNLMLPHQRIINSSVESPRFIKQGSFNRIHIDTAAPFESVKEAVSKFGGIVDWKAHKVQSIERRKLVEQELDKLHVEMPEYKNRLDEAEEEKFKVLKELDSAKRLIEELKVSLERAQTEEDQAKQDSELAKLRMEEREQGIADEASIAAKTQLEVAKARHEAAIVELATITDDLEALRNEYSSLIVERDVASKRAEEAVNASREVEKTVEYLTIELITAKESLESAHAAHLEAEEKRITVAMARDQDTLQWKKDLKQGEEELQRINQQVNYAKELKSKLDTASALLLDLKAELSAYKLKEKTDGLSNDELPTEIKLDTDMQAAIASAKKELGEMKNNIKKAKAEVETLKAAANSLKSELEKEKSKLDSTQSEAALLQTEKTPAPLKPLQEATQEAERAKSLAQMTREEFIKAKEEAEQAKAGASTIESRLLAAQKEIEAANVSEKLVLAAIKALQVNESAQNIGNANSPQEITVSLEEYYQLSKRAYEAEEKIEMRMAAVNSRIEAAKKSQSKSLEKLEELNKEMAERKEAQRIATERADKANEGKLKIEQELRNWRSEHEQQQTDTNGENIPPSTEEKKESDDTEPAPPRAGPTANMNDTPPDPKPKKKRKSIIPKIFMFLSRRKSKTS</sequence>
<evidence type="ECO:0000256" key="3">
    <source>
        <dbReference type="SAM" id="Coils"/>
    </source>
</evidence>
<evidence type="ECO:0000313" key="6">
    <source>
        <dbReference type="Proteomes" id="UP000593561"/>
    </source>
</evidence>
<dbReference type="Pfam" id="PF05701">
    <property type="entry name" value="WEMBL"/>
    <property type="match status" value="2"/>
</dbReference>
<evidence type="ECO:0008006" key="7">
    <source>
        <dbReference type="Google" id="ProtNLM"/>
    </source>
</evidence>
<feature type="coiled-coil region" evidence="3">
    <location>
        <begin position="549"/>
        <end position="633"/>
    </location>
</feature>
<evidence type="ECO:0000313" key="5">
    <source>
        <dbReference type="EMBL" id="MBA0625650.1"/>
    </source>
</evidence>
<dbReference type="GO" id="GO:0009904">
    <property type="term" value="P:chloroplast accumulation movement"/>
    <property type="evidence" value="ECO:0007669"/>
    <property type="project" value="TreeGrafter"/>
</dbReference>
<feature type="coiled-coil region" evidence="3">
    <location>
        <begin position="289"/>
        <end position="360"/>
    </location>
</feature>
<dbReference type="PANTHER" id="PTHR32054">
    <property type="entry name" value="HEAVY CHAIN, PUTATIVE, EXPRESSED-RELATED-RELATED"/>
    <property type="match status" value="1"/>
</dbReference>
<reference evidence="5 6" key="1">
    <citation type="journal article" date="2019" name="Genome Biol. Evol.">
        <title>Insights into the evolution of the New World diploid cottons (Gossypium, subgenus Houzingenia) based on genome sequencing.</title>
        <authorList>
            <person name="Grover C.E."/>
            <person name="Arick M.A. 2nd"/>
            <person name="Thrash A."/>
            <person name="Conover J.L."/>
            <person name="Sanders W.S."/>
            <person name="Peterson D.G."/>
            <person name="Frelichowski J.E."/>
            <person name="Scheffler J.A."/>
            <person name="Scheffler B.E."/>
            <person name="Wendel J.F."/>
        </authorList>
    </citation>
    <scope>NUCLEOTIDE SEQUENCE [LARGE SCALE GENOMIC DNA]</scope>
    <source>
        <strain evidence="5">27</strain>
        <tissue evidence="5">Leaf</tissue>
    </source>
</reference>